<dbReference type="SUPFAM" id="SSF143212">
    <property type="entry name" value="Rv2632c-like"/>
    <property type="match status" value="1"/>
</dbReference>
<accession>A0ABV3GMU4</accession>
<dbReference type="Gene3D" id="3.30.160.240">
    <property type="entry name" value="Rv1738"/>
    <property type="match status" value="1"/>
</dbReference>
<organism evidence="1 2">
    <name type="scientific">Microtetraspora glauca</name>
    <dbReference type="NCBI Taxonomy" id="1996"/>
    <lineage>
        <taxon>Bacteria</taxon>
        <taxon>Bacillati</taxon>
        <taxon>Actinomycetota</taxon>
        <taxon>Actinomycetes</taxon>
        <taxon>Streptosporangiales</taxon>
        <taxon>Streptosporangiaceae</taxon>
        <taxon>Microtetraspora</taxon>
    </lineage>
</organism>
<proteinExistence type="predicted"/>
<comment type="caution">
    <text evidence="1">The sequence shown here is derived from an EMBL/GenBank/DDBJ whole genome shotgun (WGS) entry which is preliminary data.</text>
</comment>
<evidence type="ECO:0000313" key="1">
    <source>
        <dbReference type="EMBL" id="MEV0972948.1"/>
    </source>
</evidence>
<keyword evidence="2" id="KW-1185">Reference proteome</keyword>
<dbReference type="EMBL" id="JBFALK010000019">
    <property type="protein sequence ID" value="MEV0972948.1"/>
    <property type="molecule type" value="Genomic_DNA"/>
</dbReference>
<sequence>MTDKRWNVTVDITEHGDDTYAQAALAVVDGVSVSGTGHARRSPDDQSVPEIGDELAAARALARLSHSLYQAAVREMISRQAGIEETADLDLW</sequence>
<dbReference type="RefSeq" id="WP_061261115.1">
    <property type="nucleotide sequence ID" value="NZ_JBFALK010000019.1"/>
</dbReference>
<dbReference type="InterPro" id="IPR038070">
    <property type="entry name" value="Rv2632c-like_sf"/>
</dbReference>
<protein>
    <submittedName>
        <fullName evidence="1">DsRBD fold-containing protein</fullName>
    </submittedName>
</protein>
<name>A0ABV3GMU4_MICGL</name>
<evidence type="ECO:0000313" key="2">
    <source>
        <dbReference type="Proteomes" id="UP001551675"/>
    </source>
</evidence>
<gene>
    <name evidence="1" type="ORF">AB0I59_30460</name>
</gene>
<dbReference type="Proteomes" id="UP001551675">
    <property type="component" value="Unassembled WGS sequence"/>
</dbReference>
<dbReference type="Pfam" id="PF08962">
    <property type="entry name" value="Rv2632c-like"/>
    <property type="match status" value="1"/>
</dbReference>
<dbReference type="InterPro" id="IPR015057">
    <property type="entry name" value="Rv2632c-like"/>
</dbReference>
<reference evidence="1 2" key="1">
    <citation type="submission" date="2024-06" db="EMBL/GenBank/DDBJ databases">
        <title>The Natural Products Discovery Center: Release of the First 8490 Sequenced Strains for Exploring Actinobacteria Biosynthetic Diversity.</title>
        <authorList>
            <person name="Kalkreuter E."/>
            <person name="Kautsar S.A."/>
            <person name="Yang D."/>
            <person name="Bader C.D."/>
            <person name="Teijaro C.N."/>
            <person name="Fluegel L."/>
            <person name="Davis C.M."/>
            <person name="Simpson J.R."/>
            <person name="Lauterbach L."/>
            <person name="Steele A.D."/>
            <person name="Gui C."/>
            <person name="Meng S."/>
            <person name="Li G."/>
            <person name="Viehrig K."/>
            <person name="Ye F."/>
            <person name="Su P."/>
            <person name="Kiefer A.F."/>
            <person name="Nichols A."/>
            <person name="Cepeda A.J."/>
            <person name="Yan W."/>
            <person name="Fan B."/>
            <person name="Jiang Y."/>
            <person name="Adhikari A."/>
            <person name="Zheng C.-J."/>
            <person name="Schuster L."/>
            <person name="Cowan T.M."/>
            <person name="Smanski M.J."/>
            <person name="Chevrette M.G."/>
            <person name="De Carvalho L.P.S."/>
            <person name="Shen B."/>
        </authorList>
    </citation>
    <scope>NUCLEOTIDE SEQUENCE [LARGE SCALE GENOMIC DNA]</scope>
    <source>
        <strain evidence="1 2">NPDC050100</strain>
    </source>
</reference>